<accession>A0A2S3ZM13</accession>
<proteinExistence type="predicted"/>
<dbReference type="Proteomes" id="UP000237104">
    <property type="component" value="Unassembled WGS sequence"/>
</dbReference>
<dbReference type="AlphaFoldDB" id="A0A2S3ZM13"/>
<evidence type="ECO:0000313" key="1">
    <source>
        <dbReference type="EMBL" id="POH69717.1"/>
    </source>
</evidence>
<dbReference type="Pfam" id="PF08310">
    <property type="entry name" value="LGFP"/>
    <property type="match status" value="10"/>
</dbReference>
<evidence type="ECO:0008006" key="3">
    <source>
        <dbReference type="Google" id="ProtNLM"/>
    </source>
</evidence>
<gene>
    <name evidence="1" type="ORF">C3B59_05055</name>
</gene>
<dbReference type="InterPro" id="IPR013207">
    <property type="entry name" value="LGFP"/>
</dbReference>
<dbReference type="EMBL" id="PPXF01000019">
    <property type="protein sequence ID" value="POH69717.1"/>
    <property type="molecule type" value="Genomic_DNA"/>
</dbReference>
<name>A0A2S3ZM13_9MICO</name>
<evidence type="ECO:0000313" key="2">
    <source>
        <dbReference type="Proteomes" id="UP000237104"/>
    </source>
</evidence>
<protein>
    <recommendedName>
        <fullName evidence="3">LGFP repeat-containing protein</fullName>
    </recommendedName>
</protein>
<sequence length="775" mass="78143">MAGTLVAVDSATSDAPASAANAQAFNPGNIISDSIFYNSATMTAGDIQAFLNARVPKCRSGYTCLKDYAQQTTNQTAKSEGCAAYTGQYESAASIIYKVATACGINPQSLLVLLEKETSLVTDDWPSAGMYRKAAGYGCPDTASCDSTYYGFFNQVYNAAWQFKKYQARPLDRGYIAGRTNTIAWHPNSACGTSSVYIENQATAGLYVYTPYRPNSAALANGYGTGDGCSSYGNRNFYLIFTDWFGTTQGVAPHARFVDLYTSGALGVPVGNAVTSAGIGVEQQFQKGWAYWSPSTGAVLGSGALGNAYRARGGTSGGLGFPMAAEKAEAGGGASQRFQGGWLYWSGPTGAHQIGGAVGAKWLAAGGPSSGLGYPTSDDTAMGAGSGQAFTTGSLYWSAATGVQQSSGAIGQRYVALGGPTSGLGFPVANEVAEANGGTSQQFKGGRLYWSSATGAHQIGGAIGAYWLAAGGPASGLGYPVGNDTAMGAGSGQAFKTGSLYWSAATGVQQASGAIGQRYVALGGPVSGLGFPVAGEVAEANGGTSQQFRGGRLYWSASTGAHQIGGAIGAQWLAAGGPASGLGYPVGNDTAMGAGSGQAFKGGSLYWSAATGVQQSSGAIGQRYVAVGGPAGGLGFPMAGEVAEANGGTSQKFQRGRLYWSSSTGAHQIGGAIGAQWLAAGGSASGLGYPVGEDTAMGAGSGQAFKTGSLYWSAATGVQQASGAIGQHYVALGGPAGRLGFPVAGEIPSGNGDSSQKFQGGTVYWSSSRAWEVFG</sequence>
<comment type="caution">
    <text evidence="1">The sequence shown here is derived from an EMBL/GenBank/DDBJ whole genome shotgun (WGS) entry which is preliminary data.</text>
</comment>
<organism evidence="1 2">
    <name type="scientific">Cryobacterium zongtaii</name>
    <dbReference type="NCBI Taxonomy" id="1259217"/>
    <lineage>
        <taxon>Bacteria</taxon>
        <taxon>Bacillati</taxon>
        <taxon>Actinomycetota</taxon>
        <taxon>Actinomycetes</taxon>
        <taxon>Micrococcales</taxon>
        <taxon>Microbacteriaceae</taxon>
        <taxon>Cryobacterium</taxon>
    </lineage>
</organism>
<reference evidence="1 2" key="1">
    <citation type="submission" date="2018-01" db="EMBL/GenBank/DDBJ databases">
        <title>Cryobacterium sp. nov., from glaciers in China.</title>
        <authorList>
            <person name="Liu Q."/>
            <person name="Xin Y.-H."/>
        </authorList>
    </citation>
    <scope>NUCLEOTIDE SEQUENCE [LARGE SCALE GENOMIC DNA]</scope>
    <source>
        <strain evidence="1 2">TMB1-8</strain>
    </source>
</reference>